<dbReference type="Gene3D" id="3.30.530.20">
    <property type="match status" value="1"/>
</dbReference>
<evidence type="ECO:0000313" key="3">
    <source>
        <dbReference type="Proteomes" id="UP000463857"/>
    </source>
</evidence>
<dbReference type="SUPFAM" id="SSF55961">
    <property type="entry name" value="Bet v1-like"/>
    <property type="match status" value="1"/>
</dbReference>
<protein>
    <submittedName>
        <fullName evidence="2">SRPBCC family protein</fullName>
    </submittedName>
</protein>
<dbReference type="OrthoDB" id="4618973at2"/>
<evidence type="ECO:0000256" key="1">
    <source>
        <dbReference type="SAM" id="MobiDB-lite"/>
    </source>
</evidence>
<feature type="region of interest" description="Disordered" evidence="1">
    <location>
        <begin position="97"/>
        <end position="116"/>
    </location>
</feature>
<reference evidence="2 3" key="1">
    <citation type="journal article" date="2018" name="Int. J. Syst. Evol. Microbiol.">
        <title>Epidermidibacterium keratini gen. nov., sp. nov., a member of the family Sporichthyaceae, isolated from keratin epidermis.</title>
        <authorList>
            <person name="Lee D.G."/>
            <person name="Trujillo M.E."/>
            <person name="Kang S."/>
            <person name="Nam J.J."/>
            <person name="Kim Y.J."/>
        </authorList>
    </citation>
    <scope>NUCLEOTIDE SEQUENCE [LARGE SCALE GENOMIC DNA]</scope>
    <source>
        <strain evidence="2 3">EPI-7</strain>
    </source>
</reference>
<evidence type="ECO:0000313" key="2">
    <source>
        <dbReference type="EMBL" id="QHB99721.1"/>
    </source>
</evidence>
<dbReference type="RefSeq" id="WP_159543562.1">
    <property type="nucleotide sequence ID" value="NZ_CP047156.1"/>
</dbReference>
<keyword evidence="3" id="KW-1185">Reference proteome</keyword>
<gene>
    <name evidence="2" type="ORF">EK0264_05095</name>
</gene>
<organism evidence="2 3">
    <name type="scientific">Epidermidibacterium keratini</name>
    <dbReference type="NCBI Taxonomy" id="1891644"/>
    <lineage>
        <taxon>Bacteria</taxon>
        <taxon>Bacillati</taxon>
        <taxon>Actinomycetota</taxon>
        <taxon>Actinomycetes</taxon>
        <taxon>Sporichthyales</taxon>
        <taxon>Sporichthyaceae</taxon>
        <taxon>Epidermidibacterium</taxon>
    </lineage>
</organism>
<sequence length="154" mass="17652">MTNLYDPIEATIEIAAPQDQVWRVVSNLRAMPQWSPQVAKTFIRGPIRPGAKMININREGPKIWPTTAKVTRFEPRRDVAFRVKENWAEWSFTLEPTADGSGTKVTHRRETPKGTTKLSQRLVDRFFGGAEKFRGHLESGMNQTLQKMKTSIER</sequence>
<dbReference type="InParanoid" id="A0A7L4YKY8"/>
<name>A0A7L4YKY8_9ACTN</name>
<dbReference type="InterPro" id="IPR023393">
    <property type="entry name" value="START-like_dom_sf"/>
</dbReference>
<dbReference type="InterPro" id="IPR019587">
    <property type="entry name" value="Polyketide_cyclase/dehydratase"/>
</dbReference>
<dbReference type="Pfam" id="PF10604">
    <property type="entry name" value="Polyketide_cyc2"/>
    <property type="match status" value="1"/>
</dbReference>
<dbReference type="Proteomes" id="UP000463857">
    <property type="component" value="Chromosome"/>
</dbReference>
<dbReference type="EMBL" id="CP047156">
    <property type="protein sequence ID" value="QHB99721.1"/>
    <property type="molecule type" value="Genomic_DNA"/>
</dbReference>
<dbReference type="KEGG" id="eke:EK0264_05095"/>
<dbReference type="AlphaFoldDB" id="A0A7L4YKY8"/>
<dbReference type="CDD" id="cd07812">
    <property type="entry name" value="SRPBCC"/>
    <property type="match status" value="1"/>
</dbReference>
<proteinExistence type="predicted"/>
<accession>A0A7L4YKY8</accession>